<proteinExistence type="predicted"/>
<dbReference type="SUPFAM" id="SSF55149">
    <property type="entry name" value="Pepsin inhibitor-3"/>
    <property type="match status" value="1"/>
</dbReference>
<feature type="chain" id="PRO_5043138845" evidence="2">
    <location>
        <begin position="18"/>
        <end position="157"/>
    </location>
</feature>
<dbReference type="WBParaSite" id="GPUH_0001106301-mRNA-1">
    <property type="protein sequence ID" value="GPUH_0001106301-mRNA-1"/>
    <property type="gene ID" value="GPUH_0001106301"/>
</dbReference>
<name>A0A183DQQ9_9BILA</name>
<dbReference type="OrthoDB" id="5798179at2759"/>
<keyword evidence="2" id="KW-0732">Signal</keyword>
<dbReference type="InterPro" id="IPR010480">
    <property type="entry name" value="Pepsin-I3"/>
</dbReference>
<evidence type="ECO:0000313" key="4">
    <source>
        <dbReference type="EMBL" id="VDN18268.1"/>
    </source>
</evidence>
<reference evidence="6" key="1">
    <citation type="submission" date="2016-06" db="UniProtKB">
        <authorList>
            <consortium name="WormBaseParasite"/>
        </authorList>
    </citation>
    <scope>IDENTIFICATION</scope>
</reference>
<feature type="signal peptide" evidence="2">
    <location>
        <begin position="1"/>
        <end position="17"/>
    </location>
</feature>
<protein>
    <submittedName>
        <fullName evidence="6">Pepsin-I3 domain-containing protein</fullName>
    </submittedName>
</protein>
<feature type="domain" description="Pepsin inhibitor-3-like repeated" evidence="3">
    <location>
        <begin position="27"/>
        <end position="81"/>
    </location>
</feature>
<dbReference type="AlphaFoldDB" id="A0A183DQQ9"/>
<sequence length="157" mass="17854">MLFCRLFAVIATTCVTASSLAKTPSHFSSTTIMYNNVTCKIQNGVLSINGKEIRNLTEGEKKELDEYCKKTMQWGESFESGIRGMFHRLLQSMANMWNSMWGMDHMFHHRSPASEKNSTTENPLVKLDGDKETVDARNTTKPFGFPEPPKFCFEKAE</sequence>
<evidence type="ECO:0000256" key="1">
    <source>
        <dbReference type="SAM" id="MobiDB-lite"/>
    </source>
</evidence>
<evidence type="ECO:0000256" key="2">
    <source>
        <dbReference type="SAM" id="SignalP"/>
    </source>
</evidence>
<accession>A0A183DQQ9</accession>
<feature type="region of interest" description="Disordered" evidence="1">
    <location>
        <begin position="111"/>
        <end position="157"/>
    </location>
</feature>
<evidence type="ECO:0000313" key="6">
    <source>
        <dbReference type="WBParaSite" id="GPUH_0001106301-mRNA-1"/>
    </source>
</evidence>
<gene>
    <name evidence="4" type="ORF">GPUH_LOCUS11050</name>
</gene>
<dbReference type="InterPro" id="IPR038412">
    <property type="entry name" value="Pepsin-I3_sf"/>
</dbReference>
<reference evidence="4 5" key="2">
    <citation type="submission" date="2018-11" db="EMBL/GenBank/DDBJ databases">
        <authorList>
            <consortium name="Pathogen Informatics"/>
        </authorList>
    </citation>
    <scope>NUCLEOTIDE SEQUENCE [LARGE SCALE GENOMIC DNA]</scope>
</reference>
<dbReference type="Pfam" id="PF06394">
    <property type="entry name" value="Pepsin-I3"/>
    <property type="match status" value="1"/>
</dbReference>
<organism evidence="6">
    <name type="scientific">Gongylonema pulchrum</name>
    <dbReference type="NCBI Taxonomy" id="637853"/>
    <lineage>
        <taxon>Eukaryota</taxon>
        <taxon>Metazoa</taxon>
        <taxon>Ecdysozoa</taxon>
        <taxon>Nematoda</taxon>
        <taxon>Chromadorea</taxon>
        <taxon>Rhabditida</taxon>
        <taxon>Spirurina</taxon>
        <taxon>Spiruromorpha</taxon>
        <taxon>Spiruroidea</taxon>
        <taxon>Gongylonematidae</taxon>
        <taxon>Gongylonema</taxon>
    </lineage>
</organism>
<dbReference type="EMBL" id="UYRT01078312">
    <property type="protein sequence ID" value="VDN18268.1"/>
    <property type="molecule type" value="Genomic_DNA"/>
</dbReference>
<dbReference type="Proteomes" id="UP000271098">
    <property type="component" value="Unassembled WGS sequence"/>
</dbReference>
<keyword evidence="5" id="KW-1185">Reference proteome</keyword>
<evidence type="ECO:0000313" key="5">
    <source>
        <dbReference type="Proteomes" id="UP000271098"/>
    </source>
</evidence>
<dbReference type="Gene3D" id="3.30.1120.50">
    <property type="entry name" value="Pepsin inhibitor-3"/>
    <property type="match status" value="1"/>
</dbReference>
<evidence type="ECO:0000259" key="3">
    <source>
        <dbReference type="Pfam" id="PF06394"/>
    </source>
</evidence>